<dbReference type="SMART" id="SM00460">
    <property type="entry name" value="TGc"/>
    <property type="match status" value="1"/>
</dbReference>
<dbReference type="PANTHER" id="PTHR33490:SF6">
    <property type="entry name" value="SLL1049 PROTEIN"/>
    <property type="match status" value="1"/>
</dbReference>
<dbReference type="PATRIC" id="fig|86416.3.peg.2894"/>
<dbReference type="InterPro" id="IPR038765">
    <property type="entry name" value="Papain-like_cys_pep_sf"/>
</dbReference>
<dbReference type="RefSeq" id="WP_015616040.1">
    <property type="nucleotide sequence ID" value="NC_021182.1"/>
</dbReference>
<gene>
    <name evidence="2" type="ORF">Clopa_2908</name>
</gene>
<evidence type="ECO:0000259" key="1">
    <source>
        <dbReference type="SMART" id="SM00460"/>
    </source>
</evidence>
<dbReference type="STRING" id="86416.Clopa_2908"/>
<name>R4K7Q1_CLOPA</name>
<dbReference type="PANTHER" id="PTHR33490">
    <property type="entry name" value="BLR5614 PROTEIN-RELATED"/>
    <property type="match status" value="1"/>
</dbReference>
<dbReference type="EMBL" id="CP003261">
    <property type="protein sequence ID" value="AGK97746.1"/>
    <property type="molecule type" value="Genomic_DNA"/>
</dbReference>
<dbReference type="KEGG" id="cpas:Clopa_2908"/>
<dbReference type="GO" id="GO:0008233">
    <property type="term" value="F:peptidase activity"/>
    <property type="evidence" value="ECO:0007669"/>
    <property type="project" value="UniProtKB-KW"/>
</dbReference>
<reference evidence="2 3" key="1">
    <citation type="submission" date="2012-01" db="EMBL/GenBank/DDBJ databases">
        <title>Complete sequence of chromosome of Clostridium pasteurianum BC1.</title>
        <authorList>
            <consortium name="US DOE Joint Genome Institute"/>
            <person name="Lucas S."/>
            <person name="Han J."/>
            <person name="Lapidus A."/>
            <person name="Cheng J.-F."/>
            <person name="Goodwin L."/>
            <person name="Pitluck S."/>
            <person name="Peters L."/>
            <person name="Mikhailova N."/>
            <person name="Teshima H."/>
            <person name="Detter J.C."/>
            <person name="Han C."/>
            <person name="Tapia R."/>
            <person name="Land M."/>
            <person name="Hauser L."/>
            <person name="Kyrpides N."/>
            <person name="Ivanova N."/>
            <person name="Pagani I."/>
            <person name="Dunn J."/>
            <person name="Taghavi S."/>
            <person name="Francis A."/>
            <person name="van der Lelie D."/>
            <person name="Woyke T."/>
        </authorList>
    </citation>
    <scope>NUCLEOTIDE SEQUENCE [LARGE SCALE GENOMIC DNA]</scope>
    <source>
        <strain evidence="2 3">BC1</strain>
    </source>
</reference>
<dbReference type="AlphaFoldDB" id="R4K7Q1"/>
<dbReference type="HOGENOM" id="CLU_008973_1_2_9"/>
<dbReference type="InterPro" id="IPR002931">
    <property type="entry name" value="Transglutaminase-like"/>
</dbReference>
<dbReference type="Pfam" id="PF01841">
    <property type="entry name" value="Transglut_core"/>
    <property type="match status" value="1"/>
</dbReference>
<evidence type="ECO:0000313" key="2">
    <source>
        <dbReference type="EMBL" id="AGK97746.1"/>
    </source>
</evidence>
<organism evidence="2 3">
    <name type="scientific">Clostridium pasteurianum BC1</name>
    <dbReference type="NCBI Taxonomy" id="86416"/>
    <lineage>
        <taxon>Bacteria</taxon>
        <taxon>Bacillati</taxon>
        <taxon>Bacillota</taxon>
        <taxon>Clostridia</taxon>
        <taxon>Eubacteriales</taxon>
        <taxon>Clostridiaceae</taxon>
        <taxon>Clostridium</taxon>
    </lineage>
</organism>
<dbReference type="Gene3D" id="3.10.620.30">
    <property type="match status" value="1"/>
</dbReference>
<dbReference type="GO" id="GO:0006508">
    <property type="term" value="P:proteolysis"/>
    <property type="evidence" value="ECO:0007669"/>
    <property type="project" value="UniProtKB-KW"/>
</dbReference>
<accession>R4K7Q1</accession>
<dbReference type="Proteomes" id="UP000013523">
    <property type="component" value="Chromosome"/>
</dbReference>
<dbReference type="OrthoDB" id="1817605at2"/>
<evidence type="ECO:0000313" key="3">
    <source>
        <dbReference type="Proteomes" id="UP000013523"/>
    </source>
</evidence>
<keyword evidence="3" id="KW-1185">Reference proteome</keyword>
<keyword evidence="2" id="KW-0378">Hydrolase</keyword>
<dbReference type="InterPro" id="IPR013589">
    <property type="entry name" value="Bac_transglu_N"/>
</dbReference>
<sequence length="260" mass="29844">MKRYEFSFVTRLKFEDAITNQHFMLRCLPGNYQFQKIYDEKISIFPEVPIIFSKDSFDNRTLLGSINSKHEVFEYEVFGKALISKYKSAEILDRIFLYETAMTSITRSMEDFAASIPNVESLKQQAVLVSHAVYNKMKYVSGSTNTETTAAEAFNQGEGVCQDYAHITIAILRNFKIPARYCAGLMEGEGETHAWVEYYDQGTWYGIDPTNDRSIEYGYIKISNGRDSSDCTVERGCFISRDKDVKQNIQISVRVSELNE</sequence>
<feature type="domain" description="Transglutaminase-like" evidence="1">
    <location>
        <begin position="153"/>
        <end position="211"/>
    </location>
</feature>
<keyword evidence="2" id="KW-0645">Protease</keyword>
<dbReference type="Pfam" id="PF08379">
    <property type="entry name" value="Bact_transglu_N"/>
    <property type="match status" value="1"/>
</dbReference>
<protein>
    <submittedName>
        <fullName evidence="2">Transglutaminase-like enzyme, predicted cysteine protease</fullName>
    </submittedName>
</protein>
<dbReference type="SUPFAM" id="SSF54001">
    <property type="entry name" value="Cysteine proteinases"/>
    <property type="match status" value="1"/>
</dbReference>
<proteinExistence type="predicted"/>
<dbReference type="eggNOG" id="COG1305">
    <property type="taxonomic scope" value="Bacteria"/>
</dbReference>